<gene>
    <name evidence="2" type="ORF">NAEGRDRAFT_48456</name>
</gene>
<feature type="domain" description="PARP catalytic" evidence="1">
    <location>
        <begin position="216"/>
        <end position="337"/>
    </location>
</feature>
<dbReference type="VEuPathDB" id="AmoebaDB:NAEGRDRAFT_48456"/>
<dbReference type="InParanoid" id="D2VCL9"/>
<protein>
    <submittedName>
        <fullName evidence="2">Predicted protein</fullName>
    </submittedName>
</protein>
<dbReference type="OrthoDB" id="10256774at2759"/>
<reference evidence="2 3" key="1">
    <citation type="journal article" date="2010" name="Cell">
        <title>The genome of Naegleria gruberi illuminates early eukaryotic versatility.</title>
        <authorList>
            <person name="Fritz-Laylin L.K."/>
            <person name="Prochnik S.E."/>
            <person name="Ginger M.L."/>
            <person name="Dacks J.B."/>
            <person name="Carpenter M.L."/>
            <person name="Field M.C."/>
            <person name="Kuo A."/>
            <person name="Paredez A."/>
            <person name="Chapman J."/>
            <person name="Pham J."/>
            <person name="Shu S."/>
            <person name="Neupane R."/>
            <person name="Cipriano M."/>
            <person name="Mancuso J."/>
            <person name="Tu H."/>
            <person name="Salamov A."/>
            <person name="Lindquist E."/>
            <person name="Shapiro H."/>
            <person name="Lucas S."/>
            <person name="Grigoriev I.V."/>
            <person name="Cande W.Z."/>
            <person name="Fulton C."/>
            <person name="Rokhsar D.S."/>
            <person name="Dawson S.C."/>
        </authorList>
    </citation>
    <scope>NUCLEOTIDE SEQUENCE [LARGE SCALE GENOMIC DNA]</scope>
    <source>
        <strain evidence="2 3">NEG-M</strain>
    </source>
</reference>
<dbReference type="AlphaFoldDB" id="D2VCL9"/>
<dbReference type="GO" id="GO:0003950">
    <property type="term" value="F:NAD+ poly-ADP-ribosyltransferase activity"/>
    <property type="evidence" value="ECO:0007669"/>
    <property type="project" value="InterPro"/>
</dbReference>
<accession>D2VCL9</accession>
<proteinExistence type="predicted"/>
<dbReference type="GeneID" id="8857334"/>
<dbReference type="SUPFAM" id="SSF56399">
    <property type="entry name" value="ADP-ribosylation"/>
    <property type="match status" value="1"/>
</dbReference>
<dbReference type="EMBL" id="GG738863">
    <property type="protein sequence ID" value="EFC45442.1"/>
    <property type="molecule type" value="Genomic_DNA"/>
</dbReference>
<evidence type="ECO:0000259" key="1">
    <source>
        <dbReference type="Pfam" id="PF00644"/>
    </source>
</evidence>
<dbReference type="Proteomes" id="UP000006671">
    <property type="component" value="Unassembled WGS sequence"/>
</dbReference>
<dbReference type="KEGG" id="ngr:NAEGRDRAFT_48456"/>
<name>D2VCL9_NAEGR</name>
<dbReference type="InterPro" id="IPR012317">
    <property type="entry name" value="Poly(ADP-ribose)pol_cat_dom"/>
</dbReference>
<dbReference type="Gene3D" id="3.90.228.10">
    <property type="match status" value="1"/>
</dbReference>
<keyword evidence="3" id="KW-1185">Reference proteome</keyword>
<dbReference type="STRING" id="5762.D2VCL9"/>
<dbReference type="OMA" id="VNTKNHG"/>
<evidence type="ECO:0000313" key="2">
    <source>
        <dbReference type="EMBL" id="EFC45442.1"/>
    </source>
</evidence>
<organism evidence="3">
    <name type="scientific">Naegleria gruberi</name>
    <name type="common">Amoeba</name>
    <dbReference type="NCBI Taxonomy" id="5762"/>
    <lineage>
        <taxon>Eukaryota</taxon>
        <taxon>Discoba</taxon>
        <taxon>Heterolobosea</taxon>
        <taxon>Tetramitia</taxon>
        <taxon>Eutetramitia</taxon>
        <taxon>Vahlkampfiidae</taxon>
        <taxon>Naegleria</taxon>
    </lineage>
</organism>
<sequence>MLDEELAESVAELSLNQEEEEGNVNLTLEEIMCLSEEDLLEMGTTREELIEMMNVTLSDNNHDNDQCVVVHDENNDENNDEDDENVEYDEFASDEEIEIEIDDSALENLDVEEEVQVRVEDLPFLNEIYLENMMNWSWDEHLNPNLREFPIPSASNQTISISAGLSKKNRLKKEKKLKEDPSVSRKPVPISKVFHHPISFWANYNEIITNRFKSSYPVSDIKCIIKNDLLNRFTKAIISEEQRIGKSVTDRIFLCFHGTSPHNIESIIENGLLVPGKNNNLSVINGSALGVGIYVTVMDPRISVGYCGGGNQLFACAVLLSDTVNTKNHGNVLVIKEEKFILPCFLVTVKTPMYMNQYNISSQSEKQANEEEKKNLTKKGEVVFSKKKKEEEREKIRKKKIEKKIKQTY</sequence>
<dbReference type="RefSeq" id="XP_002678186.1">
    <property type="nucleotide sequence ID" value="XM_002678140.1"/>
</dbReference>
<evidence type="ECO:0000313" key="3">
    <source>
        <dbReference type="Proteomes" id="UP000006671"/>
    </source>
</evidence>
<dbReference type="Pfam" id="PF00644">
    <property type="entry name" value="PARP"/>
    <property type="match status" value="1"/>
</dbReference>